<organism evidence="2 3">
    <name type="scientific">Mycolicibacterium aromaticivorans JS19b1 = JCM 16368</name>
    <dbReference type="NCBI Taxonomy" id="1440774"/>
    <lineage>
        <taxon>Bacteria</taxon>
        <taxon>Bacillati</taxon>
        <taxon>Actinomycetota</taxon>
        <taxon>Actinomycetes</taxon>
        <taxon>Mycobacteriales</taxon>
        <taxon>Mycobacteriaceae</taxon>
        <taxon>Mycolicibacterium</taxon>
    </lineage>
</organism>
<dbReference type="Proteomes" id="UP000022835">
    <property type="component" value="Unassembled WGS sequence"/>
</dbReference>
<evidence type="ECO:0000313" key="2">
    <source>
        <dbReference type="EMBL" id="KDF02457.1"/>
    </source>
</evidence>
<dbReference type="FunFam" id="3.60.15.10:FF:000073">
    <property type="entry name" value="MBL fold metallo-hydrolase"/>
    <property type="match status" value="1"/>
</dbReference>
<protein>
    <submittedName>
        <fullName evidence="2">Metallo-beta-lactamase</fullName>
    </submittedName>
</protein>
<keyword evidence="3" id="KW-1185">Reference proteome</keyword>
<dbReference type="SUPFAM" id="SSF56281">
    <property type="entry name" value="Metallo-hydrolase/oxidoreductase"/>
    <property type="match status" value="1"/>
</dbReference>
<proteinExistence type="predicted"/>
<dbReference type="STRING" id="1440774.Y900_026845"/>
<dbReference type="SMART" id="SM00849">
    <property type="entry name" value="Lactamase_B"/>
    <property type="match status" value="1"/>
</dbReference>
<evidence type="ECO:0000259" key="1">
    <source>
        <dbReference type="SMART" id="SM00849"/>
    </source>
</evidence>
<dbReference type="PANTHER" id="PTHR42951:SF4">
    <property type="entry name" value="ACYL-COENZYME A THIOESTERASE MBLAC2"/>
    <property type="match status" value="1"/>
</dbReference>
<sequence>MHLLWETLTDGVYRCRLAFLDVTVGLVRGERRNLLIDCGTTLSEAAQIADDVVDITGAPVTDVVLTHHHFDHILGSAGFGTAVLYSPAAVTRALTTGIGEVRAHALRYGTEPDLLDHAIAALRAPDHTVTAADLDLGGRSVHLELPGPGHTDHDLVAVVPPVVAGECAVVFCGDLVEESADPAIDAGSDLPAWPRALDRLLELGGDDGLYVPGHGAVVDAPFVRAQRDWLATRTSTG</sequence>
<dbReference type="Gene3D" id="3.60.15.10">
    <property type="entry name" value="Ribonuclease Z/Hydroxyacylglutathione hydrolase-like"/>
    <property type="match status" value="1"/>
</dbReference>
<dbReference type="InterPro" id="IPR050855">
    <property type="entry name" value="NDM-1-like"/>
</dbReference>
<evidence type="ECO:0000313" key="3">
    <source>
        <dbReference type="Proteomes" id="UP000022835"/>
    </source>
</evidence>
<name>A0A064CS13_9MYCO</name>
<dbReference type="RefSeq" id="WP_036345344.1">
    <property type="nucleotide sequence ID" value="NZ_JALN02000001.1"/>
</dbReference>
<dbReference type="Pfam" id="PF00753">
    <property type="entry name" value="Lactamase_B"/>
    <property type="match status" value="1"/>
</dbReference>
<feature type="domain" description="Metallo-beta-lactamase" evidence="1">
    <location>
        <begin position="21"/>
        <end position="214"/>
    </location>
</feature>
<dbReference type="PANTHER" id="PTHR42951">
    <property type="entry name" value="METALLO-BETA-LACTAMASE DOMAIN-CONTAINING"/>
    <property type="match status" value="1"/>
</dbReference>
<dbReference type="EMBL" id="JALN02000001">
    <property type="protein sequence ID" value="KDF02457.1"/>
    <property type="molecule type" value="Genomic_DNA"/>
</dbReference>
<gene>
    <name evidence="2" type="ORF">Y900_026845</name>
</gene>
<dbReference type="InterPro" id="IPR036866">
    <property type="entry name" value="RibonucZ/Hydroxyglut_hydro"/>
</dbReference>
<dbReference type="eggNOG" id="COG0491">
    <property type="taxonomic scope" value="Bacteria"/>
</dbReference>
<reference evidence="2" key="1">
    <citation type="submission" date="2014-05" db="EMBL/GenBank/DDBJ databases">
        <title>Genome sequence of Mycobacterium aromaticivorans strain JS19b1T (= DSM 45407T).</title>
        <authorList>
            <person name="Kwak Y."/>
            <person name="Park G.-S."/>
            <person name="Li Q.X."/>
            <person name="Lee S.-E."/>
            <person name="Shin J.-H."/>
        </authorList>
    </citation>
    <scope>NUCLEOTIDE SEQUENCE [LARGE SCALE GENOMIC DNA]</scope>
    <source>
        <strain evidence="2">JS19b1</strain>
    </source>
</reference>
<dbReference type="InterPro" id="IPR001279">
    <property type="entry name" value="Metallo-B-lactamas"/>
</dbReference>
<dbReference type="OrthoDB" id="2273115at2"/>
<dbReference type="AlphaFoldDB" id="A0A064CS13"/>
<accession>A0A064CS13</accession>
<comment type="caution">
    <text evidence="2">The sequence shown here is derived from an EMBL/GenBank/DDBJ whole genome shotgun (WGS) entry which is preliminary data.</text>
</comment>